<dbReference type="InterPro" id="IPR017853">
    <property type="entry name" value="GH"/>
</dbReference>
<dbReference type="InterPro" id="IPR005199">
    <property type="entry name" value="Glyco_hydro_79"/>
</dbReference>
<dbReference type="PANTHER" id="PTHR46145">
    <property type="entry name" value="HEPARANASE"/>
    <property type="match status" value="1"/>
</dbReference>
<dbReference type="OrthoDB" id="726732at2759"/>
<dbReference type="PANTHER" id="PTHR46145:SF4">
    <property type="entry name" value="HEPARANASE"/>
    <property type="match status" value="1"/>
</dbReference>
<evidence type="ECO:0000256" key="1">
    <source>
        <dbReference type="ARBA" id="ARBA00009800"/>
    </source>
</evidence>
<dbReference type="GO" id="GO:0005615">
    <property type="term" value="C:extracellular space"/>
    <property type="evidence" value="ECO:0007669"/>
    <property type="project" value="TreeGrafter"/>
</dbReference>
<accession>A0A7D9DPJ7</accession>
<gene>
    <name evidence="2" type="ORF">PACLA_8A056930</name>
</gene>
<keyword evidence="3" id="KW-1185">Reference proteome</keyword>
<proteinExistence type="inferred from homology"/>
<comment type="caution">
    <text evidence="2">The sequence shown here is derived from an EMBL/GenBank/DDBJ whole genome shotgun (WGS) entry which is preliminary data.</text>
</comment>
<dbReference type="GO" id="GO:0016798">
    <property type="term" value="F:hydrolase activity, acting on glycosyl bonds"/>
    <property type="evidence" value="ECO:0007669"/>
    <property type="project" value="InterPro"/>
</dbReference>
<dbReference type="GO" id="GO:0016020">
    <property type="term" value="C:membrane"/>
    <property type="evidence" value="ECO:0007669"/>
    <property type="project" value="InterPro"/>
</dbReference>
<dbReference type="Proteomes" id="UP001152795">
    <property type="component" value="Unassembled WGS sequence"/>
</dbReference>
<comment type="similarity">
    <text evidence="1">Belongs to the glycosyl hydrolase 79 family.</text>
</comment>
<reference evidence="2" key="1">
    <citation type="submission" date="2020-04" db="EMBL/GenBank/DDBJ databases">
        <authorList>
            <person name="Alioto T."/>
            <person name="Alioto T."/>
            <person name="Gomez Garrido J."/>
        </authorList>
    </citation>
    <scope>NUCLEOTIDE SEQUENCE</scope>
    <source>
        <strain evidence="2">A484AB</strain>
    </source>
</reference>
<dbReference type="EMBL" id="CACRXK020001723">
    <property type="protein sequence ID" value="CAB3990773.1"/>
    <property type="molecule type" value="Genomic_DNA"/>
</dbReference>
<evidence type="ECO:0000313" key="3">
    <source>
        <dbReference type="Proteomes" id="UP001152795"/>
    </source>
</evidence>
<dbReference type="AlphaFoldDB" id="A0A7D9DPJ7"/>
<evidence type="ECO:0000313" key="2">
    <source>
        <dbReference type="EMBL" id="CAB3990773.1"/>
    </source>
</evidence>
<dbReference type="GO" id="GO:0031012">
    <property type="term" value="C:extracellular matrix"/>
    <property type="evidence" value="ECO:0007669"/>
    <property type="project" value="TreeGrafter"/>
</dbReference>
<dbReference type="Gene3D" id="3.20.20.80">
    <property type="entry name" value="Glycosidases"/>
    <property type="match status" value="1"/>
</dbReference>
<dbReference type="SUPFAM" id="SSF51445">
    <property type="entry name" value="(Trans)glycosidases"/>
    <property type="match status" value="1"/>
</dbReference>
<protein>
    <submittedName>
        <fullName evidence="2">Heparanase</fullName>
    </submittedName>
</protein>
<dbReference type="Pfam" id="PF03662">
    <property type="entry name" value="Glyco_hydro_79n"/>
    <property type="match status" value="1"/>
</dbReference>
<name>A0A7D9DPJ7_PARCT</name>
<sequence length="563" mass="63802">MLKLMDWTCLLYIYFLSIFLPCPEHCAQGNVTESYKVYINTEKCVYKTAEQFLSVALGSSLIRRNWEHFNVSSVKLQNLAKGLAPAFLRIGGTDADFLLFDPYKEYRKTTSREQGMDPHATSRDKPVYHNPISREHRIDAHKSSRDQGMDRNTTAREQLTRPYTNFTMTTKDVDNLFKFAKESGLSIIFGLNVLLRDSKTHYWNSTNAQQLMRYVASHSFTCGWELGNEPFDLHGLVNRTITGKELAFDFKILRKLLNAHPEYGQMLVGPDVSSPWRPPLRNKYLKEFLTNIDGSIDAMTYHQYYTNNQAKVSEFYDPDLLDDLITDIQQLQSIMRESGASSIDPWLGETSSAYGGGVPGVSDSYIAGFMWLDKLGVAARLEHNVVIRQTFYGGSYSLINQKTLDPFPDYWSAFLYKKLVGSRVLEVHDGISLGRTIRVYAHCTSEKSGYDAGSLVLIALNTQHNEIQLVLTNGLEKLPVHQYLLTPGENNNLTSQTVRLNGDLLQMVNDTYLPNVQPKVIIPPEIIKLPAVSYGFFVIPNVQAEACQTSYKKTIKSESVVNI</sequence>
<organism evidence="2 3">
    <name type="scientific">Paramuricea clavata</name>
    <name type="common">Red gorgonian</name>
    <name type="synonym">Violescent sea-whip</name>
    <dbReference type="NCBI Taxonomy" id="317549"/>
    <lineage>
        <taxon>Eukaryota</taxon>
        <taxon>Metazoa</taxon>
        <taxon>Cnidaria</taxon>
        <taxon>Anthozoa</taxon>
        <taxon>Octocorallia</taxon>
        <taxon>Malacalcyonacea</taxon>
        <taxon>Plexauridae</taxon>
        <taxon>Paramuricea</taxon>
    </lineage>
</organism>